<evidence type="ECO:0000313" key="3">
    <source>
        <dbReference type="Proteomes" id="UP000027265"/>
    </source>
</evidence>
<proteinExistence type="predicted"/>
<reference evidence="3" key="1">
    <citation type="journal article" date="2014" name="Proc. Natl. Acad. Sci. U.S.A.">
        <title>Extensive sampling of basidiomycete genomes demonstrates inadequacy of the white-rot/brown-rot paradigm for wood decay fungi.</title>
        <authorList>
            <person name="Riley R."/>
            <person name="Salamov A.A."/>
            <person name="Brown D.W."/>
            <person name="Nagy L.G."/>
            <person name="Floudas D."/>
            <person name="Held B.W."/>
            <person name="Levasseur A."/>
            <person name="Lombard V."/>
            <person name="Morin E."/>
            <person name="Otillar R."/>
            <person name="Lindquist E.A."/>
            <person name="Sun H."/>
            <person name="LaButti K.M."/>
            <person name="Schmutz J."/>
            <person name="Jabbour D."/>
            <person name="Luo H."/>
            <person name="Baker S.E."/>
            <person name="Pisabarro A.G."/>
            <person name="Walton J.D."/>
            <person name="Blanchette R.A."/>
            <person name="Henrissat B."/>
            <person name="Martin F."/>
            <person name="Cullen D."/>
            <person name="Hibbett D.S."/>
            <person name="Grigoriev I.V."/>
        </authorList>
    </citation>
    <scope>NUCLEOTIDE SEQUENCE [LARGE SCALE GENOMIC DNA]</scope>
    <source>
        <strain evidence="3">MUCL 33604</strain>
    </source>
</reference>
<feature type="domain" description="F-box" evidence="1">
    <location>
        <begin position="1"/>
        <end position="46"/>
    </location>
</feature>
<keyword evidence="3" id="KW-1185">Reference proteome</keyword>
<dbReference type="InterPro" id="IPR001810">
    <property type="entry name" value="F-box_dom"/>
</dbReference>
<dbReference type="EMBL" id="KL197756">
    <property type="protein sequence ID" value="KDQ50773.1"/>
    <property type="molecule type" value="Genomic_DNA"/>
</dbReference>
<dbReference type="Gene3D" id="1.20.1280.50">
    <property type="match status" value="1"/>
</dbReference>
<organism evidence="2 3">
    <name type="scientific">Jaapia argillacea MUCL 33604</name>
    <dbReference type="NCBI Taxonomy" id="933084"/>
    <lineage>
        <taxon>Eukaryota</taxon>
        <taxon>Fungi</taxon>
        <taxon>Dikarya</taxon>
        <taxon>Basidiomycota</taxon>
        <taxon>Agaricomycotina</taxon>
        <taxon>Agaricomycetes</taxon>
        <taxon>Agaricomycetidae</taxon>
        <taxon>Jaapiales</taxon>
        <taxon>Jaapiaceae</taxon>
        <taxon>Jaapia</taxon>
    </lineage>
</organism>
<dbReference type="HOGENOM" id="CLU_601376_0_0_1"/>
<protein>
    <recommendedName>
        <fullName evidence="1">F-box domain-containing protein</fullName>
    </recommendedName>
</protein>
<dbReference type="OrthoDB" id="3193353at2759"/>
<evidence type="ECO:0000259" key="1">
    <source>
        <dbReference type="PROSITE" id="PS50181"/>
    </source>
</evidence>
<dbReference type="InterPro" id="IPR036047">
    <property type="entry name" value="F-box-like_dom_sf"/>
</dbReference>
<gene>
    <name evidence="2" type="ORF">JAAARDRAFT_41865</name>
</gene>
<dbReference type="Pfam" id="PF12937">
    <property type="entry name" value="F-box-like"/>
    <property type="match status" value="1"/>
</dbReference>
<name>A0A067P793_9AGAM</name>
<dbReference type="SMART" id="SM00256">
    <property type="entry name" value="FBOX"/>
    <property type="match status" value="1"/>
</dbReference>
<sequence>MITDLPDDILFIILQHIELRDLGSIRLTCRSLNTILDAHRSLWVCAMEDVLSISPGPPQDDLTSMPLAEMKRKVLRAGYLDETWSTPDLSNRTYIDFPAHKLTKSAHLIPGGEWVVEVFDYGVLRMRTVDPRQYRYSVLFRIDDNFRCYEATPHLALSAEHQSLFVVVFRDQIRYKIHVYRLDTSPEPQFSLLTEVLSPRLGELSLPTIGGNLLAFLDFISPEDAVIVVRRISGPLFEQDQTVLRCVSCTQWISALRVISERHLLIHNHTNLSTVDIPDMISMRNEEAQYANPVIATFTRLYTAASVSECAISPVIWSGTGAHQTPIFLFHPSKSAMVHVVDVPPDGGPRHTTFLCPRPKAEPCGVGTRRSVFVDTSNDQDLKLFFLTMARGNSFEDWEPRWGTMSFPLQGRQFRGQVPTHISYDEATGRMCFLLSGNVWRNSIFTVDVQRRTRVHDFVEGAVAVFEKIDSYVWAWPLAIAIVAKVAFTISSRSR</sequence>
<accession>A0A067P793</accession>
<evidence type="ECO:0000313" key="2">
    <source>
        <dbReference type="EMBL" id="KDQ50773.1"/>
    </source>
</evidence>
<dbReference type="AlphaFoldDB" id="A0A067P793"/>
<dbReference type="SUPFAM" id="SSF81383">
    <property type="entry name" value="F-box domain"/>
    <property type="match status" value="1"/>
</dbReference>
<dbReference type="InParanoid" id="A0A067P793"/>
<dbReference type="Proteomes" id="UP000027265">
    <property type="component" value="Unassembled WGS sequence"/>
</dbReference>
<dbReference type="PROSITE" id="PS50181">
    <property type="entry name" value="FBOX"/>
    <property type="match status" value="1"/>
</dbReference>